<dbReference type="InterPro" id="IPR016166">
    <property type="entry name" value="FAD-bd_PCMH"/>
</dbReference>
<dbReference type="GO" id="GO:0000139">
    <property type="term" value="C:Golgi membrane"/>
    <property type="evidence" value="ECO:0007669"/>
    <property type="project" value="UniProtKB-SubCell"/>
</dbReference>
<keyword evidence="19" id="KW-1207">Sterol metabolism</keyword>
<keyword evidence="6" id="KW-0444">Lipid biosynthesis</keyword>
<dbReference type="OrthoDB" id="415825at2759"/>
<comment type="catalytic activity">
    <reaction evidence="21">
        <text>lanosterol + NADPH + H(+) = 24,25-dihydrolanosterol + NADP(+)</text>
        <dbReference type="Rhea" id="RHEA:33919"/>
        <dbReference type="ChEBI" id="CHEBI:15378"/>
        <dbReference type="ChEBI" id="CHEBI:16521"/>
        <dbReference type="ChEBI" id="CHEBI:28113"/>
        <dbReference type="ChEBI" id="CHEBI:57783"/>
        <dbReference type="ChEBI" id="CHEBI:58349"/>
    </reaction>
    <physiologicalReaction direction="left-to-right" evidence="21">
        <dbReference type="Rhea" id="RHEA:33920"/>
    </physiologicalReaction>
</comment>
<keyword evidence="15" id="KW-0560">Oxidoreductase</keyword>
<feature type="domain" description="FAD-binding PCMH-type" evidence="26">
    <location>
        <begin position="1"/>
        <end position="135"/>
    </location>
</feature>
<keyword evidence="13" id="KW-0521">NADP</keyword>
<evidence type="ECO:0000256" key="3">
    <source>
        <dbReference type="ARBA" id="ARBA00004389"/>
    </source>
</evidence>
<dbReference type="EC" id="1.3.1.72" evidence="4"/>
<evidence type="ECO:0000256" key="8">
    <source>
        <dbReference type="ARBA" id="ARBA00022630"/>
    </source>
</evidence>
<keyword evidence="12" id="KW-0274">FAD</keyword>
<evidence type="ECO:0000259" key="26">
    <source>
        <dbReference type="PROSITE" id="PS51387"/>
    </source>
</evidence>
<evidence type="ECO:0000256" key="24">
    <source>
        <dbReference type="ARBA" id="ARBA00078485"/>
    </source>
</evidence>
<evidence type="ECO:0000256" key="13">
    <source>
        <dbReference type="ARBA" id="ARBA00022857"/>
    </source>
</evidence>
<keyword evidence="7" id="KW-0153">Cholesterol metabolism</keyword>
<keyword evidence="10" id="KW-0732">Signal</keyword>
<evidence type="ECO:0000256" key="1">
    <source>
        <dbReference type="ARBA" id="ARBA00001974"/>
    </source>
</evidence>
<evidence type="ECO:0000256" key="9">
    <source>
        <dbReference type="ARBA" id="ARBA00022692"/>
    </source>
</evidence>
<dbReference type="GO" id="GO:0050614">
    <property type="term" value="F:Delta24-sterol reductase activity"/>
    <property type="evidence" value="ECO:0007669"/>
    <property type="project" value="UniProtKB-EC"/>
</dbReference>
<comment type="cofactor">
    <cofactor evidence="1">
        <name>FAD</name>
        <dbReference type="ChEBI" id="CHEBI:57692"/>
    </cofactor>
</comment>
<keyword evidence="9" id="KW-0812">Transmembrane</keyword>
<name>A0A9P1N0U7_9PELO</name>
<dbReference type="GO" id="GO:0071949">
    <property type="term" value="F:FAD binding"/>
    <property type="evidence" value="ECO:0007669"/>
    <property type="project" value="InterPro"/>
</dbReference>
<evidence type="ECO:0000256" key="7">
    <source>
        <dbReference type="ARBA" id="ARBA00022548"/>
    </source>
</evidence>
<proteinExistence type="predicted"/>
<comment type="function">
    <text evidence="23">Catalyzes the reduction of the delta-24 double bond of sterol intermediates during cholesterol biosynthesis. In addition to its cholesterol-synthesizing activity, can protect cells from oxidative stress by reducing caspase 3 activity during apoptosis induced by oxidative stress. Also protects against amyloid-beta peptide-induced apoptosis.</text>
</comment>
<dbReference type="InterPro" id="IPR016169">
    <property type="entry name" value="FAD-bd_PCMH_sub2"/>
</dbReference>
<evidence type="ECO:0000256" key="10">
    <source>
        <dbReference type="ARBA" id="ARBA00022729"/>
    </source>
</evidence>
<comment type="subcellular location">
    <subcellularLocation>
        <location evidence="3">Endoplasmic reticulum membrane</location>
        <topology evidence="3">Single-pass membrane protein</topology>
    </subcellularLocation>
    <subcellularLocation>
        <location evidence="2">Golgi apparatus membrane</location>
        <topology evidence="2">Single-pass membrane protein</topology>
    </subcellularLocation>
</comment>
<dbReference type="SUPFAM" id="SSF56176">
    <property type="entry name" value="FAD-binding/transporter-associated domain-like"/>
    <property type="match status" value="1"/>
</dbReference>
<gene>
    <name evidence="27" type="ORF">CAMP_LOCUS6183</name>
</gene>
<evidence type="ECO:0000256" key="14">
    <source>
        <dbReference type="ARBA" id="ARBA00022989"/>
    </source>
</evidence>
<keyword evidence="11" id="KW-0256">Endoplasmic reticulum</keyword>
<evidence type="ECO:0000256" key="2">
    <source>
        <dbReference type="ARBA" id="ARBA00004194"/>
    </source>
</evidence>
<dbReference type="GO" id="GO:0005789">
    <property type="term" value="C:endoplasmic reticulum membrane"/>
    <property type="evidence" value="ECO:0007669"/>
    <property type="project" value="UniProtKB-SubCell"/>
</dbReference>
<dbReference type="PANTHER" id="PTHR10801">
    <property type="entry name" value="24-DEHYDROCHOLESTEROL REDUCTASE"/>
    <property type="match status" value="1"/>
</dbReference>
<keyword evidence="18" id="KW-0472">Membrane</keyword>
<organism evidence="27 28">
    <name type="scientific">Caenorhabditis angaria</name>
    <dbReference type="NCBI Taxonomy" id="860376"/>
    <lineage>
        <taxon>Eukaryota</taxon>
        <taxon>Metazoa</taxon>
        <taxon>Ecdysozoa</taxon>
        <taxon>Nematoda</taxon>
        <taxon>Chromadorea</taxon>
        <taxon>Rhabditida</taxon>
        <taxon>Rhabditina</taxon>
        <taxon>Rhabditomorpha</taxon>
        <taxon>Rhabditoidea</taxon>
        <taxon>Rhabditidae</taxon>
        <taxon>Peloderinae</taxon>
        <taxon>Caenorhabditis</taxon>
    </lineage>
</organism>
<evidence type="ECO:0000256" key="16">
    <source>
        <dbReference type="ARBA" id="ARBA00023034"/>
    </source>
</evidence>
<dbReference type="Gene3D" id="3.30.465.10">
    <property type="match status" value="1"/>
</dbReference>
<dbReference type="Proteomes" id="UP001152747">
    <property type="component" value="Unassembled WGS sequence"/>
</dbReference>
<keyword evidence="14" id="KW-1133">Transmembrane helix</keyword>
<dbReference type="GO" id="GO:0000246">
    <property type="term" value="F:Delta24(24-1) sterol reductase activity"/>
    <property type="evidence" value="ECO:0007669"/>
    <property type="project" value="TreeGrafter"/>
</dbReference>
<dbReference type="GO" id="GO:0008203">
    <property type="term" value="P:cholesterol metabolic process"/>
    <property type="evidence" value="ECO:0007669"/>
    <property type="project" value="UniProtKB-KW"/>
</dbReference>
<evidence type="ECO:0000256" key="6">
    <source>
        <dbReference type="ARBA" id="ARBA00022516"/>
    </source>
</evidence>
<keyword evidence="16" id="KW-0333">Golgi apparatus</keyword>
<evidence type="ECO:0000256" key="5">
    <source>
        <dbReference type="ARBA" id="ARBA00019086"/>
    </source>
</evidence>
<evidence type="ECO:0000256" key="11">
    <source>
        <dbReference type="ARBA" id="ARBA00022824"/>
    </source>
</evidence>
<sequence length="456" mass="52667">MLRLEIENTACHQIPIDLHDVLSLDEKNLTVTVEPNVTVREICKYLIPRGYTLAVTLEIGDATLGGLAFGVGMTTYSHKVGLYQESILEYELVTADAEILKITKNNEHSDLYWCLPWSHGTLGFLVGLKLQIIRVKPYLHMKYVPCHSQAEYCSKIMEFSGANSGDQKVADYVEATIYDRENAVIMLANFVDLENVPLLTKLSKINDVCWWWKPWFYKHVETFLWLENGGEEYIPLESYLLRHNRAIFWVLESMIPFGNHPLFRAIFGWLCPPKPAFLKFTTTQAVREMTFAKQVFQDIVMPLDTLKQQVDTSIELFDTFPLLVYPCRIYDHNLKAQGQLRAPEKRKLVKGTNYAMFNDLGVYGTPGPVKRREPYNPTYAMRAMEKFTRDVGGYSFLYADIFMSEAEFEKMFDLTLYNQVREKYNCDGAFPRLYDKVKPEIDVISIGQSYASKKED</sequence>
<evidence type="ECO:0000256" key="19">
    <source>
        <dbReference type="ARBA" id="ARBA00023166"/>
    </source>
</evidence>
<evidence type="ECO:0000256" key="12">
    <source>
        <dbReference type="ARBA" id="ARBA00022827"/>
    </source>
</evidence>
<keyword evidence="20" id="KW-0753">Steroid metabolism</keyword>
<comment type="caution">
    <text evidence="27">The sequence shown here is derived from an EMBL/GenBank/DDBJ whole genome shotgun (WGS) entry which is preliminary data.</text>
</comment>
<accession>A0A9P1N0U7</accession>
<dbReference type="EMBL" id="CANHGI010000002">
    <property type="protein sequence ID" value="CAI5443546.1"/>
    <property type="molecule type" value="Genomic_DNA"/>
</dbReference>
<evidence type="ECO:0000256" key="17">
    <source>
        <dbReference type="ARBA" id="ARBA00023098"/>
    </source>
</evidence>
<dbReference type="InterPro" id="IPR036318">
    <property type="entry name" value="FAD-bd_PCMH-like_sf"/>
</dbReference>
<keyword evidence="8" id="KW-0285">Flavoprotein</keyword>
<comment type="catalytic activity">
    <reaction evidence="22">
        <text>5alpha-cholest-8-en-3beta-ol + NADP(+) = zymosterol + NADPH + H(+)</text>
        <dbReference type="Rhea" id="RHEA:36399"/>
        <dbReference type="ChEBI" id="CHEBI:15378"/>
        <dbReference type="ChEBI" id="CHEBI:16608"/>
        <dbReference type="ChEBI" id="CHEBI:18252"/>
        <dbReference type="ChEBI" id="CHEBI:57783"/>
        <dbReference type="ChEBI" id="CHEBI:58349"/>
        <dbReference type="EC" id="1.3.1.72"/>
    </reaction>
    <physiologicalReaction direction="right-to-left" evidence="22">
        <dbReference type="Rhea" id="RHEA:36401"/>
    </physiologicalReaction>
</comment>
<keyword evidence="28" id="KW-1185">Reference proteome</keyword>
<reference evidence="27" key="1">
    <citation type="submission" date="2022-11" db="EMBL/GenBank/DDBJ databases">
        <authorList>
            <person name="Kikuchi T."/>
        </authorList>
    </citation>
    <scope>NUCLEOTIDE SEQUENCE</scope>
    <source>
        <strain evidence="27">PS1010</strain>
    </source>
</reference>
<keyword evidence="17" id="KW-0443">Lipid metabolism</keyword>
<dbReference type="FunFam" id="3.30.465.10:FF:000032">
    <property type="entry name" value="Delta(24)-sterol reductase"/>
    <property type="match status" value="1"/>
</dbReference>
<evidence type="ECO:0000256" key="20">
    <source>
        <dbReference type="ARBA" id="ARBA00023221"/>
    </source>
</evidence>
<evidence type="ECO:0000256" key="15">
    <source>
        <dbReference type="ARBA" id="ARBA00023002"/>
    </source>
</evidence>
<dbReference type="InterPro" id="IPR040165">
    <property type="entry name" value="Diminuto-like"/>
</dbReference>
<protein>
    <recommendedName>
        <fullName evidence="5">Delta(24)-sterol reductase</fullName>
        <ecNumber evidence="4">1.3.1.72</ecNumber>
    </recommendedName>
    <alternativeName>
        <fullName evidence="24">24-dehydrocholesterol reductase</fullName>
    </alternativeName>
    <alternativeName>
        <fullName evidence="25">3-beta-hydroxysterol Delta-24-reductase</fullName>
    </alternativeName>
</protein>
<evidence type="ECO:0000256" key="18">
    <source>
        <dbReference type="ARBA" id="ARBA00023136"/>
    </source>
</evidence>
<evidence type="ECO:0000313" key="27">
    <source>
        <dbReference type="EMBL" id="CAI5443546.1"/>
    </source>
</evidence>
<evidence type="ECO:0000256" key="21">
    <source>
        <dbReference type="ARBA" id="ARBA00051033"/>
    </source>
</evidence>
<evidence type="ECO:0000256" key="23">
    <source>
        <dbReference type="ARBA" id="ARBA00056986"/>
    </source>
</evidence>
<dbReference type="InterPro" id="IPR006094">
    <property type="entry name" value="Oxid_FAD_bind_N"/>
</dbReference>
<dbReference type="PROSITE" id="PS51387">
    <property type="entry name" value="FAD_PCMH"/>
    <property type="match status" value="1"/>
</dbReference>
<evidence type="ECO:0000256" key="22">
    <source>
        <dbReference type="ARBA" id="ARBA00052927"/>
    </source>
</evidence>
<evidence type="ECO:0000313" key="28">
    <source>
        <dbReference type="Proteomes" id="UP001152747"/>
    </source>
</evidence>
<dbReference type="AlphaFoldDB" id="A0A9P1N0U7"/>
<evidence type="ECO:0000256" key="25">
    <source>
        <dbReference type="ARBA" id="ARBA00080612"/>
    </source>
</evidence>
<dbReference type="PANTHER" id="PTHR10801:SF2">
    <property type="entry name" value="FAD-BINDING PCMH-TYPE DOMAIN-CONTAINING PROTEIN"/>
    <property type="match status" value="1"/>
</dbReference>
<evidence type="ECO:0000256" key="4">
    <source>
        <dbReference type="ARBA" id="ARBA00012405"/>
    </source>
</evidence>
<dbReference type="Pfam" id="PF01565">
    <property type="entry name" value="FAD_binding_4"/>
    <property type="match status" value="1"/>
</dbReference>